<feature type="transmembrane region" description="Helical" evidence="2">
    <location>
        <begin position="202"/>
        <end position="225"/>
    </location>
</feature>
<dbReference type="EnsemblPlants" id="KQL05904">
    <property type="protein sequence ID" value="KQL05904"/>
    <property type="gene ID" value="SETIT_004636mg"/>
</dbReference>
<dbReference type="SUPFAM" id="SSF48371">
    <property type="entry name" value="ARM repeat"/>
    <property type="match status" value="1"/>
</dbReference>
<keyword evidence="2" id="KW-1133">Transmembrane helix</keyword>
<evidence type="ECO:0000313" key="3">
    <source>
        <dbReference type="EnsemblPlants" id="KQL05904"/>
    </source>
</evidence>
<feature type="region of interest" description="Disordered" evidence="1">
    <location>
        <begin position="504"/>
        <end position="571"/>
    </location>
</feature>
<dbReference type="InParanoid" id="K3XRU0"/>
<feature type="compositionally biased region" description="Gly residues" evidence="1">
    <location>
        <begin position="509"/>
        <end position="521"/>
    </location>
</feature>
<accession>K3XRU0</accession>
<dbReference type="PANTHER" id="PTHR33115">
    <property type="entry name" value="ARM REPEAT SUPERFAMILY PROTEIN"/>
    <property type="match status" value="1"/>
</dbReference>
<dbReference type="EMBL" id="AGNK02003200">
    <property type="status" value="NOT_ANNOTATED_CDS"/>
    <property type="molecule type" value="Genomic_DNA"/>
</dbReference>
<organism evidence="3 4">
    <name type="scientific">Setaria italica</name>
    <name type="common">Foxtail millet</name>
    <name type="synonym">Panicum italicum</name>
    <dbReference type="NCBI Taxonomy" id="4555"/>
    <lineage>
        <taxon>Eukaryota</taxon>
        <taxon>Viridiplantae</taxon>
        <taxon>Streptophyta</taxon>
        <taxon>Embryophyta</taxon>
        <taxon>Tracheophyta</taxon>
        <taxon>Spermatophyta</taxon>
        <taxon>Magnoliopsida</taxon>
        <taxon>Liliopsida</taxon>
        <taxon>Poales</taxon>
        <taxon>Poaceae</taxon>
        <taxon>PACMAD clade</taxon>
        <taxon>Panicoideae</taxon>
        <taxon>Panicodae</taxon>
        <taxon>Paniceae</taxon>
        <taxon>Cenchrinae</taxon>
        <taxon>Setaria</taxon>
    </lineage>
</organism>
<dbReference type="PANTHER" id="PTHR33115:SF43">
    <property type="entry name" value="BLE2 PROTEIN"/>
    <property type="match status" value="1"/>
</dbReference>
<dbReference type="InterPro" id="IPR011989">
    <property type="entry name" value="ARM-like"/>
</dbReference>
<feature type="transmembrane region" description="Helical" evidence="2">
    <location>
        <begin position="286"/>
        <end position="309"/>
    </location>
</feature>
<feature type="transmembrane region" description="Helical" evidence="2">
    <location>
        <begin position="96"/>
        <end position="114"/>
    </location>
</feature>
<reference evidence="3" key="2">
    <citation type="submission" date="2018-08" db="UniProtKB">
        <authorList>
            <consortium name="EnsemblPlants"/>
        </authorList>
    </citation>
    <scope>IDENTIFICATION</scope>
    <source>
        <strain evidence="3">Yugu1</strain>
    </source>
</reference>
<dbReference type="eggNOG" id="ENOG502QRQI">
    <property type="taxonomic scope" value="Eukaryota"/>
</dbReference>
<feature type="transmembrane region" description="Helical" evidence="2">
    <location>
        <begin position="330"/>
        <end position="355"/>
    </location>
</feature>
<dbReference type="Proteomes" id="UP000004995">
    <property type="component" value="Unassembled WGS sequence"/>
</dbReference>
<feature type="transmembrane region" description="Helical" evidence="2">
    <location>
        <begin position="151"/>
        <end position="181"/>
    </location>
</feature>
<sequence length="982" mass="106797">MEITEVASRSAALIAAAAAGCRCGCCSAAAAAAAAGCACGKLQRRAIAAAKPEKSLNRFVRVLATGELVGNALGTLASLWATVVLLAGYRSSLDPVDFRIATVMVFVEAFRVFIRNFKFDNQSLFGTTKALRSMSSSFARMLARPREGSEVLLIIGGVITAFEPSLLMHGRFFRVVLLTFMSKTWISETPRLMRRLQQSRPLLLWAILIIPFVVAAAVASAFSGFTALPDILTQLVALVLLNLRPPRIGNLTSGLWGRRLLYVSKVISFISLASLGGVLLGFPISIVALLAVLLIGNLQIPAAVAQIVLSSWRIIQSLQLYSQNMVASVVVFYVLALCQGSLYIMACILAMFSFFPRRSLVRSSGFRSKWGKKAVDLYYERAYTTRMEIGVFAEDRISLASFVADSLNPAASSSPEMQLAGVRVLHSFLQRRDSNEELISVITRSEKAVPTLISMLGWTFEQDRDIRLFAARVIAELSSNLRISEIPGAVKLVSLLLDAENQPASEIDGGNGDDGSIGAQGLGDNEIGDSARNEQGRQDIVPEAADDNGDNVVSDQTRCQECTGNGGNASNPPAYEQLGHRGGNNGGCCSWVCRCWHRIEEKWSIPEEPPLTYQDSLPILGTVILERLACDVDNCEEIVKTTNLVPKIVGLISYTSSSESSNDNALIRSSLDLVRRLATTGRNIVRHELWESPFLLSNLACVLEDSRSSPEVWKPAIDIIATMALDEGERQGIGRVQVIIRFLVGVFIIGRDGPTTYCQSLRAAAGEALSNLAIESPANCLAILEARPEYELVERLKDMLGNDEYRCAAASLLGNCSMIWGRLSDPGVSNHLSSALPVVLENIMTAEGKQLEALIGLASKICSVLPPERSAQGLESHIIGAAFVQKLVDTLNSNKKPSPEYPRMRRAIIELVISFLERHPRYMLIIFGEGMLNALSKVEMTPSKVENYRVFLGNGGVVLEHGDPLRDLVGRAKRLIHPANQT</sequence>
<reference evidence="4" key="1">
    <citation type="journal article" date="2012" name="Nat. Biotechnol.">
        <title>Reference genome sequence of the model plant Setaria.</title>
        <authorList>
            <person name="Bennetzen J.L."/>
            <person name="Schmutz J."/>
            <person name="Wang H."/>
            <person name="Percifield R."/>
            <person name="Hawkins J."/>
            <person name="Pontaroli A.C."/>
            <person name="Estep M."/>
            <person name="Feng L."/>
            <person name="Vaughn J.N."/>
            <person name="Grimwood J."/>
            <person name="Jenkins J."/>
            <person name="Barry K."/>
            <person name="Lindquist E."/>
            <person name="Hellsten U."/>
            <person name="Deshpande S."/>
            <person name="Wang X."/>
            <person name="Wu X."/>
            <person name="Mitros T."/>
            <person name="Triplett J."/>
            <person name="Yang X."/>
            <person name="Ye C.Y."/>
            <person name="Mauro-Herrera M."/>
            <person name="Wang L."/>
            <person name="Li P."/>
            <person name="Sharma M."/>
            <person name="Sharma R."/>
            <person name="Ronald P.C."/>
            <person name="Panaud O."/>
            <person name="Kellogg E.A."/>
            <person name="Brutnell T.P."/>
            <person name="Doust A.N."/>
            <person name="Tuskan G.A."/>
            <person name="Rokhsar D."/>
            <person name="Devos K.M."/>
        </authorList>
    </citation>
    <scope>NUCLEOTIDE SEQUENCE [LARGE SCALE GENOMIC DNA]</scope>
    <source>
        <strain evidence="4">cv. Yugu1</strain>
    </source>
</reference>
<dbReference type="Gramene" id="KQL05904">
    <property type="protein sequence ID" value="KQL05904"/>
    <property type="gene ID" value="SETIT_004636mg"/>
</dbReference>
<name>K3XRU0_SETIT</name>
<proteinExistence type="predicted"/>
<dbReference type="OMA" id="FIRNFKF"/>
<dbReference type="InterPro" id="IPR016024">
    <property type="entry name" value="ARM-type_fold"/>
</dbReference>
<dbReference type="Gene3D" id="1.25.10.10">
    <property type="entry name" value="Leucine-rich Repeat Variant"/>
    <property type="match status" value="2"/>
</dbReference>
<evidence type="ECO:0000313" key="4">
    <source>
        <dbReference type="Proteomes" id="UP000004995"/>
    </source>
</evidence>
<keyword evidence="2" id="KW-0472">Membrane</keyword>
<dbReference type="AlphaFoldDB" id="K3XRU0"/>
<evidence type="ECO:0000256" key="2">
    <source>
        <dbReference type="SAM" id="Phobius"/>
    </source>
</evidence>
<feature type="compositionally biased region" description="Polar residues" evidence="1">
    <location>
        <begin position="551"/>
        <end position="571"/>
    </location>
</feature>
<evidence type="ECO:0000256" key="1">
    <source>
        <dbReference type="SAM" id="MobiDB-lite"/>
    </source>
</evidence>
<keyword evidence="2" id="KW-0812">Transmembrane</keyword>
<feature type="transmembrane region" description="Helical" evidence="2">
    <location>
        <begin position="260"/>
        <end position="280"/>
    </location>
</feature>
<protein>
    <submittedName>
        <fullName evidence="3">Uncharacterized protein</fullName>
    </submittedName>
</protein>
<keyword evidence="4" id="KW-1185">Reference proteome</keyword>
<dbReference type="HOGENOM" id="CLU_006857_3_0_1"/>
<feature type="transmembrane region" description="Helical" evidence="2">
    <location>
        <begin position="68"/>
        <end position="89"/>
    </location>
</feature>